<dbReference type="UniPathway" id="UPA00219"/>
<reference evidence="10" key="1">
    <citation type="submission" date="2020-01" db="EMBL/GenBank/DDBJ databases">
        <title>Caldichromatium gen. nov., sp. nov., a thermophilic purple sulfur bacterium member of the family Chromatiaceae isolated from Nakabusa hot spring, Japan.</title>
        <authorList>
            <person name="Saini M.K."/>
            <person name="Hanada S."/>
            <person name="Tank M."/>
        </authorList>
    </citation>
    <scope>NUCLEOTIDE SEQUENCE [LARGE SCALE GENOMIC DNA]</scope>
    <source>
        <strain evidence="10">No.7</strain>
    </source>
</reference>
<dbReference type="KEGG" id="cjap:GWK36_07910"/>
<accession>A0A6G7VDG3</accession>
<evidence type="ECO:0000256" key="5">
    <source>
        <dbReference type="ARBA" id="ARBA00022984"/>
    </source>
</evidence>
<gene>
    <name evidence="9" type="ORF">GWK36_07910</name>
</gene>
<dbReference type="SUPFAM" id="SSF141523">
    <property type="entry name" value="L,D-transpeptidase catalytic domain-like"/>
    <property type="match status" value="1"/>
</dbReference>
<dbReference type="GO" id="GO:0016740">
    <property type="term" value="F:transferase activity"/>
    <property type="evidence" value="ECO:0007669"/>
    <property type="project" value="UniProtKB-KW"/>
</dbReference>
<feature type="active site" description="Proton donor/acceptor" evidence="7">
    <location>
        <position position="142"/>
    </location>
</feature>
<comment type="similarity">
    <text evidence="2">Belongs to the YkuD family.</text>
</comment>
<evidence type="ECO:0000256" key="2">
    <source>
        <dbReference type="ARBA" id="ARBA00005992"/>
    </source>
</evidence>
<keyword evidence="10" id="KW-1185">Reference proteome</keyword>
<dbReference type="Gene3D" id="2.40.440.10">
    <property type="entry name" value="L,D-transpeptidase catalytic domain-like"/>
    <property type="match status" value="1"/>
</dbReference>
<evidence type="ECO:0000313" key="10">
    <source>
        <dbReference type="Proteomes" id="UP000502699"/>
    </source>
</evidence>
<keyword evidence="3" id="KW-0808">Transferase</keyword>
<dbReference type="GO" id="GO:0071555">
    <property type="term" value="P:cell wall organization"/>
    <property type="evidence" value="ECO:0007669"/>
    <property type="project" value="UniProtKB-UniRule"/>
</dbReference>
<sequence>MNPTDRVLGWTFVALYLTACAHAPARPEPEEARETRWQIGQYIEESSTTQMPAAHPEPGPSGIKQRQLVISLAQQRFVYREDGTLVRSGPVSSGAPGHSTPKGRFRVLSKDPEKVSSRYTNQLGMPAWMPYAIQFHGHYFLHEGWLPGHPDSHGCVRLHEADARFLFERLQPGDPILIRD</sequence>
<evidence type="ECO:0000256" key="1">
    <source>
        <dbReference type="ARBA" id="ARBA00004752"/>
    </source>
</evidence>
<feature type="active site" description="Nucleophile" evidence="7">
    <location>
        <position position="155"/>
    </location>
</feature>
<comment type="pathway">
    <text evidence="1 7">Cell wall biogenesis; peptidoglycan biosynthesis.</text>
</comment>
<dbReference type="InterPro" id="IPR050979">
    <property type="entry name" value="LD-transpeptidase"/>
</dbReference>
<evidence type="ECO:0000256" key="6">
    <source>
        <dbReference type="ARBA" id="ARBA00023316"/>
    </source>
</evidence>
<keyword evidence="5 7" id="KW-0573">Peptidoglycan synthesis</keyword>
<protein>
    <submittedName>
        <fullName evidence="9">L,D-transpeptidase</fullName>
    </submittedName>
</protein>
<dbReference type="GO" id="GO:0008360">
    <property type="term" value="P:regulation of cell shape"/>
    <property type="evidence" value="ECO:0007669"/>
    <property type="project" value="UniProtKB-UniRule"/>
</dbReference>
<dbReference type="GO" id="GO:0018104">
    <property type="term" value="P:peptidoglycan-protein cross-linking"/>
    <property type="evidence" value="ECO:0007669"/>
    <property type="project" value="TreeGrafter"/>
</dbReference>
<dbReference type="InterPro" id="IPR038063">
    <property type="entry name" value="Transpep_catalytic_dom"/>
</dbReference>
<dbReference type="AlphaFoldDB" id="A0A6G7VDG3"/>
<evidence type="ECO:0000313" key="9">
    <source>
        <dbReference type="EMBL" id="QIK37925.1"/>
    </source>
</evidence>
<dbReference type="Proteomes" id="UP000502699">
    <property type="component" value="Chromosome"/>
</dbReference>
<evidence type="ECO:0000256" key="7">
    <source>
        <dbReference type="PROSITE-ProRule" id="PRU01373"/>
    </source>
</evidence>
<dbReference type="PANTHER" id="PTHR30582">
    <property type="entry name" value="L,D-TRANSPEPTIDASE"/>
    <property type="match status" value="1"/>
</dbReference>
<dbReference type="PANTHER" id="PTHR30582:SF2">
    <property type="entry name" value="L,D-TRANSPEPTIDASE YCIB-RELATED"/>
    <property type="match status" value="1"/>
</dbReference>
<dbReference type="EMBL" id="CP048029">
    <property type="protein sequence ID" value="QIK37925.1"/>
    <property type="molecule type" value="Genomic_DNA"/>
</dbReference>
<dbReference type="InterPro" id="IPR005490">
    <property type="entry name" value="LD_TPept_cat_dom"/>
</dbReference>
<dbReference type="CDD" id="cd16913">
    <property type="entry name" value="YkuD_like"/>
    <property type="match status" value="1"/>
</dbReference>
<keyword evidence="6 7" id="KW-0961">Cell wall biogenesis/degradation</keyword>
<dbReference type="Pfam" id="PF03734">
    <property type="entry name" value="YkuD"/>
    <property type="match status" value="1"/>
</dbReference>
<name>A0A6G7VDG3_9GAMM</name>
<evidence type="ECO:0000256" key="3">
    <source>
        <dbReference type="ARBA" id="ARBA00022679"/>
    </source>
</evidence>
<keyword evidence="4 7" id="KW-0133">Cell shape</keyword>
<dbReference type="PROSITE" id="PS52029">
    <property type="entry name" value="LD_TPASE"/>
    <property type="match status" value="1"/>
</dbReference>
<evidence type="ECO:0000259" key="8">
    <source>
        <dbReference type="PROSITE" id="PS52029"/>
    </source>
</evidence>
<feature type="domain" description="L,D-TPase catalytic" evidence="8">
    <location>
        <begin position="66"/>
        <end position="179"/>
    </location>
</feature>
<dbReference type="GO" id="GO:0005576">
    <property type="term" value="C:extracellular region"/>
    <property type="evidence" value="ECO:0007669"/>
    <property type="project" value="TreeGrafter"/>
</dbReference>
<organism evidence="9 10">
    <name type="scientific">Caldichromatium japonicum</name>
    <dbReference type="NCBI Taxonomy" id="2699430"/>
    <lineage>
        <taxon>Bacteria</taxon>
        <taxon>Pseudomonadati</taxon>
        <taxon>Pseudomonadota</taxon>
        <taxon>Gammaproteobacteria</taxon>
        <taxon>Chromatiales</taxon>
        <taxon>Chromatiaceae</taxon>
        <taxon>Caldichromatium</taxon>
    </lineage>
</organism>
<dbReference type="GO" id="GO:0071972">
    <property type="term" value="F:peptidoglycan L,D-transpeptidase activity"/>
    <property type="evidence" value="ECO:0007669"/>
    <property type="project" value="TreeGrafter"/>
</dbReference>
<evidence type="ECO:0000256" key="4">
    <source>
        <dbReference type="ARBA" id="ARBA00022960"/>
    </source>
</evidence>
<dbReference type="RefSeq" id="WP_166270688.1">
    <property type="nucleotide sequence ID" value="NZ_CP048029.1"/>
</dbReference>
<proteinExistence type="inferred from homology"/>